<keyword evidence="3" id="KW-1185">Reference proteome</keyword>
<accession>A0ABR1D2I1</accession>
<dbReference type="EMBL" id="JAVFWL010000003">
    <property type="protein sequence ID" value="KAK6744757.1"/>
    <property type="molecule type" value="Genomic_DNA"/>
</dbReference>
<proteinExistence type="predicted"/>
<evidence type="ECO:0000313" key="2">
    <source>
        <dbReference type="EMBL" id="KAK6744757.1"/>
    </source>
</evidence>
<sequence>MRKLARDDMEMKTDGWQLHHLRFADDIVLTTSSISQAERLLTDFDETCGCIDAPFTLDGTNISERTSYDYLRRGIEDVVEKTRNILLRPSLNHHRSPALTFENGAPRKKKKMQRTPDSILRKQPKTGDVTAPVKEINIRAAEGLRYFKTRLFTGTDRTVGWETFISYVSEKSFVLL</sequence>
<comment type="caution">
    <text evidence="2">The sequence shown here is derived from an EMBL/GenBank/DDBJ whole genome shotgun (WGS) entry which is preliminary data.</text>
</comment>
<organism evidence="2 3">
    <name type="scientific">Necator americanus</name>
    <name type="common">Human hookworm</name>
    <dbReference type="NCBI Taxonomy" id="51031"/>
    <lineage>
        <taxon>Eukaryota</taxon>
        <taxon>Metazoa</taxon>
        <taxon>Ecdysozoa</taxon>
        <taxon>Nematoda</taxon>
        <taxon>Chromadorea</taxon>
        <taxon>Rhabditida</taxon>
        <taxon>Rhabditina</taxon>
        <taxon>Rhabditomorpha</taxon>
        <taxon>Strongyloidea</taxon>
        <taxon>Ancylostomatidae</taxon>
        <taxon>Bunostominae</taxon>
        <taxon>Necator</taxon>
    </lineage>
</organism>
<protein>
    <recommendedName>
        <fullName evidence="4">Reverse transcriptase domain-containing protein</fullName>
    </recommendedName>
</protein>
<evidence type="ECO:0008006" key="4">
    <source>
        <dbReference type="Google" id="ProtNLM"/>
    </source>
</evidence>
<evidence type="ECO:0000313" key="3">
    <source>
        <dbReference type="Proteomes" id="UP001303046"/>
    </source>
</evidence>
<reference evidence="2 3" key="1">
    <citation type="submission" date="2023-08" db="EMBL/GenBank/DDBJ databases">
        <title>A Necator americanus chromosomal reference genome.</title>
        <authorList>
            <person name="Ilik V."/>
            <person name="Petrzelkova K.J."/>
            <person name="Pardy F."/>
            <person name="Fuh T."/>
            <person name="Niatou-Singa F.S."/>
            <person name="Gouil Q."/>
            <person name="Baker L."/>
            <person name="Ritchie M.E."/>
            <person name="Jex A.R."/>
            <person name="Gazzola D."/>
            <person name="Li H."/>
            <person name="Toshio Fujiwara R."/>
            <person name="Zhan B."/>
            <person name="Aroian R.V."/>
            <person name="Pafco B."/>
            <person name="Schwarz E.M."/>
        </authorList>
    </citation>
    <scope>NUCLEOTIDE SEQUENCE [LARGE SCALE GENOMIC DNA]</scope>
    <source>
        <strain evidence="2 3">Aroian</strain>
        <tissue evidence="2">Whole animal</tissue>
    </source>
</reference>
<name>A0ABR1D2I1_NECAM</name>
<evidence type="ECO:0000256" key="1">
    <source>
        <dbReference type="SAM" id="MobiDB-lite"/>
    </source>
</evidence>
<dbReference type="Proteomes" id="UP001303046">
    <property type="component" value="Unassembled WGS sequence"/>
</dbReference>
<feature type="region of interest" description="Disordered" evidence="1">
    <location>
        <begin position="97"/>
        <end position="127"/>
    </location>
</feature>
<gene>
    <name evidence="2" type="primary">Necator_chrIII.g12230</name>
    <name evidence="2" type="ORF">RB195_011464</name>
</gene>